<evidence type="ECO:0000256" key="2">
    <source>
        <dbReference type="ARBA" id="ARBA00022833"/>
    </source>
</evidence>
<reference evidence="4" key="1">
    <citation type="journal article" date="2020" name="Nature">
        <title>Giant virus diversity and host interactions through global metagenomics.</title>
        <authorList>
            <person name="Schulz F."/>
            <person name="Roux S."/>
            <person name="Paez-Espino D."/>
            <person name="Jungbluth S."/>
            <person name="Walsh D.A."/>
            <person name="Denef V.J."/>
            <person name="McMahon K.D."/>
            <person name="Konstantinidis K.T."/>
            <person name="Eloe-Fadrosh E.A."/>
            <person name="Kyrpides N.C."/>
            <person name="Woyke T."/>
        </authorList>
    </citation>
    <scope>NUCLEOTIDE SEQUENCE</scope>
    <source>
        <strain evidence="4">GVMAG-M-3300023179-99</strain>
    </source>
</reference>
<feature type="domain" description="CMP/dCMP-type deaminase" evidence="3">
    <location>
        <begin position="24"/>
        <end position="113"/>
    </location>
</feature>
<dbReference type="InterPro" id="IPR016193">
    <property type="entry name" value="Cytidine_deaminase-like"/>
</dbReference>
<protein>
    <recommendedName>
        <fullName evidence="3">CMP/dCMP-type deaminase domain-containing protein</fullName>
    </recommendedName>
</protein>
<dbReference type="SUPFAM" id="SSF53927">
    <property type="entry name" value="Cytidine deaminase-like"/>
    <property type="match status" value="1"/>
</dbReference>
<dbReference type="AlphaFoldDB" id="A0A6C0HGN8"/>
<organism evidence="4">
    <name type="scientific">viral metagenome</name>
    <dbReference type="NCBI Taxonomy" id="1070528"/>
    <lineage>
        <taxon>unclassified sequences</taxon>
        <taxon>metagenomes</taxon>
        <taxon>organismal metagenomes</taxon>
    </lineage>
</organism>
<keyword evidence="2" id="KW-0862">Zinc</keyword>
<evidence type="ECO:0000256" key="1">
    <source>
        <dbReference type="ARBA" id="ARBA00022723"/>
    </source>
</evidence>
<dbReference type="EMBL" id="MN739947">
    <property type="protein sequence ID" value="QHT79276.1"/>
    <property type="molecule type" value="Genomic_DNA"/>
</dbReference>
<sequence>MSSKSLINRRPRVLPSNVQHFHQAMIMKRNKILAVSHNILGSRSRGCGFSDQTMHAEKSVVKNLGDLSQLNGATLFVYRFNAHNELRDSKPCPDCQQFLEKCMREYGLRKVVYSVEK</sequence>
<evidence type="ECO:0000259" key="3">
    <source>
        <dbReference type="Pfam" id="PF00383"/>
    </source>
</evidence>
<dbReference type="InterPro" id="IPR016192">
    <property type="entry name" value="APOBEC/CMP_deaminase_Zn-bd"/>
</dbReference>
<dbReference type="Gene3D" id="3.40.140.10">
    <property type="entry name" value="Cytidine Deaminase, domain 2"/>
    <property type="match status" value="1"/>
</dbReference>
<accession>A0A6C0HGN8</accession>
<proteinExistence type="predicted"/>
<evidence type="ECO:0000313" key="4">
    <source>
        <dbReference type="EMBL" id="QHT79276.1"/>
    </source>
</evidence>
<dbReference type="GO" id="GO:0008270">
    <property type="term" value="F:zinc ion binding"/>
    <property type="evidence" value="ECO:0007669"/>
    <property type="project" value="InterPro"/>
</dbReference>
<dbReference type="GO" id="GO:0016787">
    <property type="term" value="F:hydrolase activity"/>
    <property type="evidence" value="ECO:0007669"/>
    <property type="project" value="InterPro"/>
</dbReference>
<dbReference type="InterPro" id="IPR002125">
    <property type="entry name" value="CMP_dCMP_dom"/>
</dbReference>
<dbReference type="PROSITE" id="PS00903">
    <property type="entry name" value="CYT_DCMP_DEAMINASES_1"/>
    <property type="match status" value="1"/>
</dbReference>
<name>A0A6C0HGN8_9ZZZZ</name>
<keyword evidence="1" id="KW-0479">Metal-binding</keyword>
<dbReference type="Pfam" id="PF00383">
    <property type="entry name" value="dCMP_cyt_deam_1"/>
    <property type="match status" value="1"/>
</dbReference>